<sequence length="89" mass="10196">NSRQQVQRFLWRVCELTLFFVLEVTGTEAYVIGISITSEFTSTERQTFLKTGFLGFQILVILECANLRFTVSFSNTVGPFPNGEKIYFV</sequence>
<reference evidence="1 2" key="1">
    <citation type="journal article" date="2021" name="BMC Genomics">
        <title>Datura genome reveals duplications of psychoactive alkaloid biosynthetic genes and high mutation rate following tissue culture.</title>
        <authorList>
            <person name="Rajewski A."/>
            <person name="Carter-House D."/>
            <person name="Stajich J."/>
            <person name="Litt A."/>
        </authorList>
    </citation>
    <scope>NUCLEOTIDE SEQUENCE [LARGE SCALE GENOMIC DNA]</scope>
    <source>
        <strain evidence="1">AR-01</strain>
    </source>
</reference>
<proteinExistence type="predicted"/>
<name>A0ABS8VJU0_DATST</name>
<feature type="non-terminal residue" evidence="1">
    <location>
        <position position="1"/>
    </location>
</feature>
<organism evidence="1 2">
    <name type="scientific">Datura stramonium</name>
    <name type="common">Jimsonweed</name>
    <name type="synonym">Common thornapple</name>
    <dbReference type="NCBI Taxonomy" id="4076"/>
    <lineage>
        <taxon>Eukaryota</taxon>
        <taxon>Viridiplantae</taxon>
        <taxon>Streptophyta</taxon>
        <taxon>Embryophyta</taxon>
        <taxon>Tracheophyta</taxon>
        <taxon>Spermatophyta</taxon>
        <taxon>Magnoliopsida</taxon>
        <taxon>eudicotyledons</taxon>
        <taxon>Gunneridae</taxon>
        <taxon>Pentapetalae</taxon>
        <taxon>asterids</taxon>
        <taxon>lamiids</taxon>
        <taxon>Solanales</taxon>
        <taxon>Solanaceae</taxon>
        <taxon>Solanoideae</taxon>
        <taxon>Datureae</taxon>
        <taxon>Datura</taxon>
    </lineage>
</organism>
<gene>
    <name evidence="1" type="ORF">HAX54_036364</name>
</gene>
<protein>
    <submittedName>
        <fullName evidence="1">Uncharacterized protein</fullName>
    </submittedName>
</protein>
<dbReference type="Proteomes" id="UP000823775">
    <property type="component" value="Unassembled WGS sequence"/>
</dbReference>
<evidence type="ECO:0000313" key="2">
    <source>
        <dbReference type="Proteomes" id="UP000823775"/>
    </source>
</evidence>
<evidence type="ECO:0000313" key="1">
    <source>
        <dbReference type="EMBL" id="MCD9646492.1"/>
    </source>
</evidence>
<keyword evidence="2" id="KW-1185">Reference proteome</keyword>
<accession>A0ABS8VJU0</accession>
<dbReference type="EMBL" id="JACEIK010004817">
    <property type="protein sequence ID" value="MCD9646492.1"/>
    <property type="molecule type" value="Genomic_DNA"/>
</dbReference>
<comment type="caution">
    <text evidence="1">The sequence shown here is derived from an EMBL/GenBank/DDBJ whole genome shotgun (WGS) entry which is preliminary data.</text>
</comment>